<reference evidence="3 4" key="1">
    <citation type="submission" date="2023-10" db="EMBL/GenBank/DDBJ databases">
        <title>Screening of Alkalihalobacillus lindianensis BZ-TG-R113 and Its Alleviation of Salt Stress on Rapeseed Growth.</title>
        <authorList>
            <person name="Zhao B."/>
            <person name="Guo T."/>
        </authorList>
    </citation>
    <scope>NUCLEOTIDE SEQUENCE [LARGE SCALE GENOMIC DNA]</scope>
    <source>
        <strain evidence="3 4">BZ-TG-R113</strain>
    </source>
</reference>
<evidence type="ECO:0000313" key="4">
    <source>
        <dbReference type="Proteomes" id="UP001287282"/>
    </source>
</evidence>
<gene>
    <name evidence="2" type="ORF">RYX56_05435</name>
    <name evidence="3" type="ORF">RYX56_05775</name>
</gene>
<sequence length="146" mass="16626">MNNLLSIAIPTLMTACYIGLVVGTYKKLQNNNIHLIGRAKYFSLFFPLALFLYHFIWAVNSFSKSPKKALSIMGIFILKYPVAVGLLIELMLEDIAHQISNDAEVAKVRKKRAINKQVDKRKLTDISDVPKSIFEEYKTTLRTYAV</sequence>
<evidence type="ECO:0000313" key="2">
    <source>
        <dbReference type="EMBL" id="MDV2683817.1"/>
    </source>
</evidence>
<feature type="transmembrane region" description="Helical" evidence="1">
    <location>
        <begin position="41"/>
        <end position="59"/>
    </location>
</feature>
<dbReference type="EMBL" id="JAWJBA010000001">
    <property type="protein sequence ID" value="MDV2683817.1"/>
    <property type="molecule type" value="Genomic_DNA"/>
</dbReference>
<keyword evidence="1" id="KW-1133">Transmembrane helix</keyword>
<dbReference type="Proteomes" id="UP001287282">
    <property type="component" value="Unassembled WGS sequence"/>
</dbReference>
<evidence type="ECO:0000313" key="3">
    <source>
        <dbReference type="EMBL" id="MDV2683883.1"/>
    </source>
</evidence>
<accession>A0ABU3X977</accession>
<evidence type="ECO:0000256" key="1">
    <source>
        <dbReference type="SAM" id="Phobius"/>
    </source>
</evidence>
<dbReference type="RefSeq" id="WP_317121109.1">
    <property type="nucleotide sequence ID" value="NZ_JAWJBA010000001.1"/>
</dbReference>
<keyword evidence="1" id="KW-0812">Transmembrane</keyword>
<name>A0ABU3X977_9BACI</name>
<feature type="transmembrane region" description="Helical" evidence="1">
    <location>
        <begin position="71"/>
        <end position="92"/>
    </location>
</feature>
<organism evidence="3 4">
    <name type="scientific">Alkalihalophilus lindianensis</name>
    <dbReference type="NCBI Taxonomy" id="1630542"/>
    <lineage>
        <taxon>Bacteria</taxon>
        <taxon>Bacillati</taxon>
        <taxon>Bacillota</taxon>
        <taxon>Bacilli</taxon>
        <taxon>Bacillales</taxon>
        <taxon>Bacillaceae</taxon>
        <taxon>Alkalihalophilus</taxon>
    </lineage>
</organism>
<comment type="caution">
    <text evidence="3">The sequence shown here is derived from an EMBL/GenBank/DDBJ whole genome shotgun (WGS) entry which is preliminary data.</text>
</comment>
<dbReference type="EMBL" id="JAWJBA010000001">
    <property type="protein sequence ID" value="MDV2683883.1"/>
    <property type="molecule type" value="Genomic_DNA"/>
</dbReference>
<protein>
    <submittedName>
        <fullName evidence="3">Uncharacterized protein</fullName>
    </submittedName>
</protein>
<keyword evidence="1" id="KW-0472">Membrane</keyword>
<proteinExistence type="predicted"/>
<keyword evidence="4" id="KW-1185">Reference proteome</keyword>
<feature type="transmembrane region" description="Helical" evidence="1">
    <location>
        <begin position="6"/>
        <end position="25"/>
    </location>
</feature>